<reference evidence="1" key="1">
    <citation type="submission" date="2019-01" db="EMBL/GenBank/DDBJ databases">
        <title>Whole genome sequencing and annotation enables comparative genome analysis that reveals unique features of the Chlamydia suis R19 Genome.</title>
        <authorList>
            <person name="Dimond Z.E."/>
        </authorList>
    </citation>
    <scope>NUCLEOTIDE SEQUENCE [LARGE SCALE GENOMIC DNA]</scope>
    <source>
        <strain evidence="1">R19</strain>
    </source>
</reference>
<organism evidence="1 2">
    <name type="scientific">Chlamydia suis</name>
    <dbReference type="NCBI Taxonomy" id="83559"/>
    <lineage>
        <taxon>Bacteria</taxon>
        <taxon>Pseudomonadati</taxon>
        <taxon>Chlamydiota</taxon>
        <taxon>Chlamydiia</taxon>
        <taxon>Chlamydiales</taxon>
        <taxon>Chlamydiaceae</taxon>
        <taxon>Chlamydia/Chlamydophila group</taxon>
        <taxon>Chlamydia</taxon>
    </lineage>
</organism>
<dbReference type="EMBL" id="CP035278">
    <property type="protein sequence ID" value="QHP82955.1"/>
    <property type="molecule type" value="Genomic_DNA"/>
</dbReference>
<evidence type="ECO:0000313" key="1">
    <source>
        <dbReference type="EMBL" id="QHP82955.1"/>
    </source>
</evidence>
<sequence>MIIIFLYTKSLRGRLLERKEIRVFRLILDFPREKENKKHSHNTGAKPLC</sequence>
<gene>
    <name evidence="1" type="primary">hypothetical protein</name>
    <name evidence="1" type="ORF">Chls_080</name>
</gene>
<accession>A0ABX6IRN2</accession>
<protein>
    <submittedName>
        <fullName evidence="1">Uncharacterized protein</fullName>
    </submittedName>
</protein>
<name>A0ABX6IRN2_9CHLA</name>
<evidence type="ECO:0000313" key="2">
    <source>
        <dbReference type="Proteomes" id="UP000512184"/>
    </source>
</evidence>
<dbReference type="Proteomes" id="UP000512184">
    <property type="component" value="Chromosome"/>
</dbReference>
<keyword evidence="2" id="KW-1185">Reference proteome</keyword>
<proteinExistence type="predicted"/>